<dbReference type="OrthoDB" id="9774179at2"/>
<organism evidence="1 2">
    <name type="scientific">Paraburkholderia caballeronis</name>
    <dbReference type="NCBI Taxonomy" id="416943"/>
    <lineage>
        <taxon>Bacteria</taxon>
        <taxon>Pseudomonadati</taxon>
        <taxon>Pseudomonadota</taxon>
        <taxon>Betaproteobacteria</taxon>
        <taxon>Burkholderiales</taxon>
        <taxon>Burkholderiaceae</taxon>
        <taxon>Paraburkholderia</taxon>
    </lineage>
</organism>
<name>A0A1H7VFA7_9BURK</name>
<dbReference type="InterPro" id="IPR029069">
    <property type="entry name" value="HotDog_dom_sf"/>
</dbReference>
<protein>
    <submittedName>
        <fullName evidence="1">Acyl dehydratase</fullName>
    </submittedName>
</protein>
<proteinExistence type="predicted"/>
<dbReference type="AlphaFoldDB" id="A0A1H7VFA7"/>
<accession>A0A1H7VFA7</accession>
<evidence type="ECO:0000313" key="2">
    <source>
        <dbReference type="Proteomes" id="UP000199120"/>
    </source>
</evidence>
<gene>
    <name evidence="1" type="ORF">SAMN05192542_12449</name>
</gene>
<dbReference type="Proteomes" id="UP000199120">
    <property type="component" value="Unassembled WGS sequence"/>
</dbReference>
<dbReference type="RefSeq" id="WP_090542147.1">
    <property type="nucleotide sequence ID" value="NZ_FNSR01000001.1"/>
</dbReference>
<dbReference type="Gene3D" id="3.10.129.10">
    <property type="entry name" value="Hotdog Thioesterase"/>
    <property type="match status" value="1"/>
</dbReference>
<dbReference type="EMBL" id="FOAJ01000024">
    <property type="protein sequence ID" value="SEM07615.1"/>
    <property type="molecule type" value="Genomic_DNA"/>
</dbReference>
<evidence type="ECO:0000313" key="1">
    <source>
        <dbReference type="EMBL" id="SEM07615.1"/>
    </source>
</evidence>
<keyword evidence="2" id="KW-1185">Reference proteome</keyword>
<dbReference type="STRING" id="416943.SAMN05445871_0640"/>
<dbReference type="SUPFAM" id="SSF54637">
    <property type="entry name" value="Thioesterase/thiol ester dehydrase-isomerase"/>
    <property type="match status" value="1"/>
</dbReference>
<sequence>MAALCFEDVEVGAEIPHVVKGPMSTAHIVRWSASMENWHRIHYDWRYATGHDRLPDVMVNGSWKQHVMLQLLTDWVGESGWPWKLSFQFRGMNVPGDTLTAWGRVTGREQRGGYGVVHLEIGLRNQDGMESTPGSASVVLPLRHGEPVPYPFDPAVLDQPVTA</sequence>
<reference evidence="2" key="1">
    <citation type="submission" date="2016-10" db="EMBL/GenBank/DDBJ databases">
        <authorList>
            <person name="Varghese N."/>
            <person name="Submissions S."/>
        </authorList>
    </citation>
    <scope>NUCLEOTIDE SEQUENCE [LARGE SCALE GENOMIC DNA]</scope>
    <source>
        <strain evidence="2">LMG 26416</strain>
    </source>
</reference>